<evidence type="ECO:0000313" key="2">
    <source>
        <dbReference type="EMBL" id="MDN3609392.1"/>
    </source>
</evidence>
<organism evidence="2 3">
    <name type="scientific">Vibrio ostreicida</name>
    <dbReference type="NCBI Taxonomy" id="526588"/>
    <lineage>
        <taxon>Bacteria</taxon>
        <taxon>Pseudomonadati</taxon>
        <taxon>Pseudomonadota</taxon>
        <taxon>Gammaproteobacteria</taxon>
        <taxon>Vibrionales</taxon>
        <taxon>Vibrionaceae</taxon>
        <taxon>Vibrio</taxon>
    </lineage>
</organism>
<name>A0ABT8BQG7_9VIBR</name>
<dbReference type="RefSeq" id="WP_170882395.1">
    <property type="nucleotide sequence ID" value="NZ_JABEYA020000002.1"/>
</dbReference>
<dbReference type="Pfam" id="PF09839">
    <property type="entry name" value="DUF2066"/>
    <property type="match status" value="1"/>
</dbReference>
<dbReference type="Proteomes" id="UP001238540">
    <property type="component" value="Unassembled WGS sequence"/>
</dbReference>
<evidence type="ECO:0000256" key="1">
    <source>
        <dbReference type="SAM" id="SignalP"/>
    </source>
</evidence>
<proteinExistence type="predicted"/>
<keyword evidence="3" id="KW-1185">Reference proteome</keyword>
<sequence length="396" mass="43447">MRHFVLLALGLVGFPAAALTNVDLYQTEIVLDQATDKGDAQARVEGMKEIIIRASGSQSSVSSPVVQKALRKNGQYLSQMSYGELEGKKTVRLGFNAPQIRSLLSQAQLPIWPASRSNLLVWLIEETQFERNIQWEHSESGVLRQLKEQAQKRGLPLTLPVGDIDDITRVAVSDLWGGFTRPVGEASQRYPAEAVLIVRVQGEALRWTLYDQAPASIGLTQQAPLSGASRGEAGATQLIDQLSDFYAKKNAVVVASESSQTLKVRFTSLGNAVDFFSLERQLKKLSSVASLDIVKIQGNQVVFNVHLIASQREFEQELSRVPQVIKPLETAQPPVPEVIEGVVENPDEVGSLPQGSEISLSPHILTFGWQGRASSDADIVEESDETDVMLEAFEEF</sequence>
<dbReference type="InterPro" id="IPR018642">
    <property type="entry name" value="DUF2066"/>
</dbReference>
<gene>
    <name evidence="2" type="ORF">QWZ16_06715</name>
</gene>
<dbReference type="EMBL" id="JAUFQC010000001">
    <property type="protein sequence ID" value="MDN3609392.1"/>
    <property type="molecule type" value="Genomic_DNA"/>
</dbReference>
<keyword evidence="1" id="KW-0732">Signal</keyword>
<accession>A0ABT8BQG7</accession>
<feature type="chain" id="PRO_5045172840" evidence="1">
    <location>
        <begin position="19"/>
        <end position="396"/>
    </location>
</feature>
<evidence type="ECO:0000313" key="3">
    <source>
        <dbReference type="Proteomes" id="UP001238540"/>
    </source>
</evidence>
<protein>
    <submittedName>
        <fullName evidence="2">DUF2066 domain-containing protein</fullName>
    </submittedName>
</protein>
<feature type="signal peptide" evidence="1">
    <location>
        <begin position="1"/>
        <end position="18"/>
    </location>
</feature>
<comment type="caution">
    <text evidence="2">The sequence shown here is derived from an EMBL/GenBank/DDBJ whole genome shotgun (WGS) entry which is preliminary data.</text>
</comment>
<reference evidence="3" key="1">
    <citation type="journal article" date="2019" name="Int. J. Syst. Evol. Microbiol.">
        <title>The Global Catalogue of Microorganisms (GCM) 10K type strain sequencing project: providing services to taxonomists for standard genome sequencing and annotation.</title>
        <authorList>
            <consortium name="The Broad Institute Genomics Platform"/>
            <consortium name="The Broad Institute Genome Sequencing Center for Infectious Disease"/>
            <person name="Wu L."/>
            <person name="Ma J."/>
        </authorList>
    </citation>
    <scope>NUCLEOTIDE SEQUENCE [LARGE SCALE GENOMIC DNA]</scope>
    <source>
        <strain evidence="3">CECT 7398</strain>
    </source>
</reference>